<dbReference type="AlphaFoldDB" id="U4U256"/>
<dbReference type="PROSITE" id="PS50181">
    <property type="entry name" value="FBOX"/>
    <property type="match status" value="1"/>
</dbReference>
<keyword evidence="4 10" id="KW-0813">Transport</keyword>
<evidence type="ECO:0000256" key="6">
    <source>
        <dbReference type="ARBA" id="ARBA00022989"/>
    </source>
</evidence>
<dbReference type="Pfam" id="PF12937">
    <property type="entry name" value="F-box-like"/>
    <property type="match status" value="1"/>
</dbReference>
<evidence type="ECO:0000259" key="13">
    <source>
        <dbReference type="PROSITE" id="PS51114"/>
    </source>
</evidence>
<feature type="transmembrane region" description="Helical" evidence="10">
    <location>
        <begin position="276"/>
        <end position="300"/>
    </location>
</feature>
<sequence length="1002" mass="117011">MANNYASLNEAPDFYGEYGIPHHHVAEPRSSQWNHIEDLDSFFTRVYKYHQMHGFKCIALKEIFALHRFTFIAGITFTMLYAFDYKLLFKPDITSDQKWIFSLLIPFDQVMSILPYFGWFLLLVVTVIFTLIFIRKVQSLFRYWDIKQFYNQALNIDDADLDNLTWHDVQKRLIQVQSDLQMCIHKSDLTELDIYHRILRQINYLVALVNKRILPPRIDVPFLGEVVYWTENLRLNVMFLLFWSPWGPFENPWHLRDEYKRAANRDKMARKLGNQILWLFFVNLLLCPLVFIPQIIFYFFNYFDAVRREPGQFGVRYWHFNEMDHELYSRLTRAYKPATKYMSSFTSPLLEIIAEHLSFICGSILAVFVCLSFVDNEILYWNQVLTMLAVLTGIIGIARSLRSDKTLIWCPEQLLEDVVLHTHYLPGVWQGFAHTSKVRSSFQQLFQYRFAALLEELLSPILVPYLLIRYIYPRRLDLVDFFRNFTVSVVGVGDVCSFAQMDVRKHGNPDWQAERDVESTHETPPEINDQYTQAEDGKVELSLMHFTNTNPNWQPPPEAADFVDNLNKETNHVFFSDDIGGLYGMRSSMDFGTRQEDEEDFSLPQYAADAPSQTAFRRSFGGFRSSILAGGAPRRSMFNQLAEGPDLFSSAQNMRASTMILHNRHAMNVGVFIESVCSHGNIFCTDFRFKLVWMVNAVNMAGDLRKVSDDIKFVEEFELDKSEGLNGLILNELYLPKELLLEILSNLRAQDVMKCSLVCKTWFNLTRSTALWKSIYFKQEQRKKVPNLPWYVFYCHLSSDYFRNVIKNGNGELLFKHWEILRNQGDKFGVEKVPTGSDPLPADIPEFHGQTSCFVTSYEYCIKYQKFDVSSKPLLSYIIQKYRPILYASEWYTGRFDCSCIYELSLACLPPCEKSDPKKLLKHKRYQKSVSGTAGLDHTHWEKKELFYETYPDDLATIAFIHQGKDQQFWKGRYGSKMAGGVLKFVFESIQPSPDDLSTEEL</sequence>
<dbReference type="FunFam" id="2.60.120.260:FF:000012">
    <property type="entry name" value="F-box only protein 2"/>
    <property type="match status" value="1"/>
</dbReference>
<dbReference type="InterPro" id="IPR007241">
    <property type="entry name" value="Autophagy-rel_prot_9"/>
</dbReference>
<comment type="subcellular location">
    <subcellularLocation>
        <location evidence="1 10">Preautophagosomal structure membrane</location>
        <topology evidence="1 10">Multi-pass membrane protein</topology>
    </subcellularLocation>
</comment>
<evidence type="ECO:0000256" key="5">
    <source>
        <dbReference type="ARBA" id="ARBA00022692"/>
    </source>
</evidence>
<dbReference type="SUPFAM" id="SSF49785">
    <property type="entry name" value="Galactose-binding domain-like"/>
    <property type="match status" value="1"/>
</dbReference>
<keyword evidence="8 10" id="KW-0445">Lipid transport</keyword>
<dbReference type="PANTHER" id="PTHR13038:SF10">
    <property type="entry name" value="AUTOPHAGY-RELATED PROTEIN 9"/>
    <property type="match status" value="1"/>
</dbReference>
<dbReference type="GO" id="GO:0006869">
    <property type="term" value="P:lipid transport"/>
    <property type="evidence" value="ECO:0007669"/>
    <property type="project" value="UniProtKB-KW"/>
</dbReference>
<evidence type="ECO:0000256" key="3">
    <source>
        <dbReference type="ARBA" id="ARBA00018074"/>
    </source>
</evidence>
<dbReference type="GO" id="GO:0005776">
    <property type="term" value="C:autophagosome"/>
    <property type="evidence" value="ECO:0007669"/>
    <property type="project" value="TreeGrafter"/>
</dbReference>
<evidence type="ECO:0000256" key="4">
    <source>
        <dbReference type="ARBA" id="ARBA00022448"/>
    </source>
</evidence>
<gene>
    <name evidence="14" type="ORF">D910_05327</name>
</gene>
<keyword evidence="9 10" id="KW-0472">Membrane</keyword>
<feature type="domain" description="FBA" evidence="13">
    <location>
        <begin position="794"/>
        <end position="987"/>
    </location>
</feature>
<evidence type="ECO:0000256" key="11">
    <source>
        <dbReference type="SAM" id="MobiDB-lite"/>
    </source>
</evidence>
<feature type="region of interest" description="Disordered" evidence="11">
    <location>
        <begin position="509"/>
        <end position="528"/>
    </location>
</feature>
<feature type="transmembrane region" description="Helical" evidence="10">
    <location>
        <begin position="65"/>
        <end position="83"/>
    </location>
</feature>
<dbReference type="Pfam" id="PF04300">
    <property type="entry name" value="FBA"/>
    <property type="match status" value="1"/>
</dbReference>
<dbReference type="GO" id="GO:0034727">
    <property type="term" value="P:piecemeal microautophagy of the nucleus"/>
    <property type="evidence" value="ECO:0007669"/>
    <property type="project" value="TreeGrafter"/>
</dbReference>
<accession>U4U256</accession>
<dbReference type="SUPFAM" id="SSF81383">
    <property type="entry name" value="F-box domain"/>
    <property type="match status" value="1"/>
</dbReference>
<feature type="transmembrane region" description="Helical" evidence="10">
    <location>
        <begin position="378"/>
        <end position="398"/>
    </location>
</feature>
<organism evidence="14 15">
    <name type="scientific">Dendroctonus ponderosae</name>
    <name type="common">Mountain pine beetle</name>
    <dbReference type="NCBI Taxonomy" id="77166"/>
    <lineage>
        <taxon>Eukaryota</taxon>
        <taxon>Metazoa</taxon>
        <taxon>Ecdysozoa</taxon>
        <taxon>Arthropoda</taxon>
        <taxon>Hexapoda</taxon>
        <taxon>Insecta</taxon>
        <taxon>Pterygota</taxon>
        <taxon>Neoptera</taxon>
        <taxon>Endopterygota</taxon>
        <taxon>Coleoptera</taxon>
        <taxon>Polyphaga</taxon>
        <taxon>Cucujiformia</taxon>
        <taxon>Curculionidae</taxon>
        <taxon>Scolytinae</taxon>
        <taxon>Dendroctonus</taxon>
    </lineage>
</organism>
<protein>
    <recommendedName>
        <fullName evidence="3 10">Autophagy-related protein 9</fullName>
    </recommendedName>
</protein>
<keyword evidence="5 10" id="KW-0812">Transmembrane</keyword>
<evidence type="ECO:0000256" key="1">
    <source>
        <dbReference type="ARBA" id="ARBA00004511"/>
    </source>
</evidence>
<evidence type="ECO:0000256" key="8">
    <source>
        <dbReference type="ARBA" id="ARBA00023055"/>
    </source>
</evidence>
<evidence type="ECO:0000256" key="2">
    <source>
        <dbReference type="ARBA" id="ARBA00006185"/>
    </source>
</evidence>
<dbReference type="GO" id="GO:0034497">
    <property type="term" value="P:protein localization to phagophore assembly site"/>
    <property type="evidence" value="ECO:0007669"/>
    <property type="project" value="TreeGrafter"/>
</dbReference>
<dbReference type="InterPro" id="IPR007397">
    <property type="entry name" value="F-box-assoc_dom"/>
</dbReference>
<dbReference type="InterPro" id="IPR001810">
    <property type="entry name" value="F-box_dom"/>
</dbReference>
<dbReference type="Proteomes" id="UP000030742">
    <property type="component" value="Unassembled WGS sequence"/>
</dbReference>
<feature type="transmembrane region" description="Helical" evidence="10">
    <location>
        <begin position="113"/>
        <end position="134"/>
    </location>
</feature>
<feature type="domain" description="F-box" evidence="12">
    <location>
        <begin position="729"/>
        <end position="775"/>
    </location>
</feature>
<dbReference type="Gene3D" id="2.60.120.260">
    <property type="entry name" value="Galactose-binding domain-like"/>
    <property type="match status" value="1"/>
</dbReference>
<proteinExistence type="inferred from homology"/>
<dbReference type="SMART" id="SM01198">
    <property type="entry name" value="FBA"/>
    <property type="match status" value="1"/>
</dbReference>
<dbReference type="PANTHER" id="PTHR13038">
    <property type="entry name" value="APG9 AUTOPHAGY 9"/>
    <property type="match status" value="1"/>
</dbReference>
<dbReference type="OrthoDB" id="1107553at2759"/>
<dbReference type="Gene3D" id="1.20.1280.50">
    <property type="match status" value="1"/>
</dbReference>
<comment type="function">
    <text evidence="10">Phospholipid scramblase involved in autophagy. Cycles between the preautophagosomal structure/phagophore assembly site (PAS) and the cytoplasmic vesicle pool and supplies membrane for the growing autophagosome. Lipid scramblase activity plays a key role in preautophagosomal structure/phagophore assembly by distributing the phospholipids that arrive through ATG2 from the cytoplasmic to the luminal leaflet of the bilayer, thereby driving autophagosomal membrane expansion.</text>
</comment>
<feature type="compositionally biased region" description="Basic and acidic residues" evidence="11">
    <location>
        <begin position="509"/>
        <end position="524"/>
    </location>
</feature>
<evidence type="ECO:0000256" key="7">
    <source>
        <dbReference type="ARBA" id="ARBA00023006"/>
    </source>
</evidence>
<evidence type="ECO:0000313" key="15">
    <source>
        <dbReference type="Proteomes" id="UP000030742"/>
    </source>
</evidence>
<dbReference type="PROSITE" id="PS51114">
    <property type="entry name" value="FBA"/>
    <property type="match status" value="1"/>
</dbReference>
<dbReference type="InterPro" id="IPR036047">
    <property type="entry name" value="F-box-like_dom_sf"/>
</dbReference>
<keyword evidence="6 10" id="KW-1133">Transmembrane helix</keyword>
<dbReference type="STRING" id="77166.U4U256"/>
<evidence type="ECO:0000256" key="9">
    <source>
        <dbReference type="ARBA" id="ARBA00023136"/>
    </source>
</evidence>
<evidence type="ECO:0000259" key="12">
    <source>
        <dbReference type="PROSITE" id="PS50181"/>
    </source>
</evidence>
<feature type="transmembrane region" description="Helical" evidence="10">
    <location>
        <begin position="352"/>
        <end position="371"/>
    </location>
</feature>
<name>U4U256_DENPD</name>
<dbReference type="Pfam" id="PF04109">
    <property type="entry name" value="ATG9"/>
    <property type="match status" value="1"/>
</dbReference>
<dbReference type="EMBL" id="KB632006">
    <property type="protein sequence ID" value="ERL87939.1"/>
    <property type="molecule type" value="Genomic_DNA"/>
</dbReference>
<dbReference type="GO" id="GO:0000422">
    <property type="term" value="P:autophagy of mitochondrion"/>
    <property type="evidence" value="ECO:0007669"/>
    <property type="project" value="TreeGrafter"/>
</dbReference>
<dbReference type="GO" id="GO:0034045">
    <property type="term" value="C:phagophore assembly site membrane"/>
    <property type="evidence" value="ECO:0007669"/>
    <property type="project" value="UniProtKB-SubCell"/>
</dbReference>
<evidence type="ECO:0000256" key="10">
    <source>
        <dbReference type="RuleBase" id="RU364027"/>
    </source>
</evidence>
<evidence type="ECO:0000313" key="14">
    <source>
        <dbReference type="EMBL" id="ERL87939.1"/>
    </source>
</evidence>
<keyword evidence="7 10" id="KW-0072">Autophagy</keyword>
<dbReference type="SMART" id="SM00256">
    <property type="entry name" value="FBOX"/>
    <property type="match status" value="1"/>
</dbReference>
<dbReference type="InterPro" id="IPR008979">
    <property type="entry name" value="Galactose-bd-like_sf"/>
</dbReference>
<dbReference type="GO" id="GO:0061709">
    <property type="term" value="P:reticulophagy"/>
    <property type="evidence" value="ECO:0007669"/>
    <property type="project" value="TreeGrafter"/>
</dbReference>
<reference evidence="14 15" key="1">
    <citation type="journal article" date="2013" name="Genome Biol.">
        <title>Draft genome of the mountain pine beetle, Dendroctonus ponderosae Hopkins, a major forest pest.</title>
        <authorList>
            <person name="Keeling C.I."/>
            <person name="Yuen M.M."/>
            <person name="Liao N.Y."/>
            <person name="Docking T.R."/>
            <person name="Chan S.K."/>
            <person name="Taylor G.A."/>
            <person name="Palmquist D.L."/>
            <person name="Jackman S.D."/>
            <person name="Nguyen A."/>
            <person name="Li M."/>
            <person name="Henderson H."/>
            <person name="Janes J.K."/>
            <person name="Zhao Y."/>
            <person name="Pandoh P."/>
            <person name="Moore R."/>
            <person name="Sperling F.A."/>
            <person name="Huber D.P."/>
            <person name="Birol I."/>
            <person name="Jones S.J."/>
            <person name="Bohlmann J."/>
        </authorList>
    </citation>
    <scope>NUCLEOTIDE SEQUENCE</scope>
</reference>
<comment type="similarity">
    <text evidence="2 10">Belongs to the ATG9 family.</text>
</comment>